<sequence length="80" mass="8769">MKFLLLVLVLVVAYAVWRSSRERERAEHAPAPPKAPRQPALPQDMVSCPVCGLHLPRDEALAGASGRLYCGPDHRRIGGN</sequence>
<protein>
    <recommendedName>
        <fullName evidence="4">Preprotein translocase subunit YajC</fullName>
    </recommendedName>
</protein>
<dbReference type="Proteomes" id="UP000617041">
    <property type="component" value="Unassembled WGS sequence"/>
</dbReference>
<name>A0A934UQD5_9BURK</name>
<reference evidence="2" key="1">
    <citation type="submission" date="2020-12" db="EMBL/GenBank/DDBJ databases">
        <title>Ramlibacter sp. nov., isolated from a freshwater alga, Cryptomonas.</title>
        <authorList>
            <person name="Kim H.M."/>
            <person name="Jeon C.O."/>
        </authorList>
    </citation>
    <scope>NUCLEOTIDE SEQUENCE</scope>
    <source>
        <strain evidence="2">CrO1</strain>
    </source>
</reference>
<accession>A0A934UQD5</accession>
<proteinExistence type="predicted"/>
<dbReference type="AlphaFoldDB" id="A0A934UQD5"/>
<gene>
    <name evidence="2" type="ORF">I8E28_03805</name>
</gene>
<keyword evidence="3" id="KW-1185">Reference proteome</keyword>
<dbReference type="InterPro" id="IPR049708">
    <property type="entry name" value="PP0621-like"/>
</dbReference>
<comment type="caution">
    <text evidence="2">The sequence shown here is derived from an EMBL/GenBank/DDBJ whole genome shotgun (WGS) entry which is preliminary data.</text>
</comment>
<evidence type="ECO:0000313" key="2">
    <source>
        <dbReference type="EMBL" id="MBK0391706.1"/>
    </source>
</evidence>
<dbReference type="RefSeq" id="WP_200786507.1">
    <property type="nucleotide sequence ID" value="NZ_JAEDAO010000001.1"/>
</dbReference>
<evidence type="ECO:0000313" key="3">
    <source>
        <dbReference type="Proteomes" id="UP000617041"/>
    </source>
</evidence>
<evidence type="ECO:0000256" key="1">
    <source>
        <dbReference type="SAM" id="MobiDB-lite"/>
    </source>
</evidence>
<dbReference type="NCBIfam" id="NF041023">
    <property type="entry name" value="PP0621_fam"/>
    <property type="match status" value="1"/>
</dbReference>
<organism evidence="2 3">
    <name type="scientific">Ramlibacter algicola</name>
    <dbReference type="NCBI Taxonomy" id="2795217"/>
    <lineage>
        <taxon>Bacteria</taxon>
        <taxon>Pseudomonadati</taxon>
        <taxon>Pseudomonadota</taxon>
        <taxon>Betaproteobacteria</taxon>
        <taxon>Burkholderiales</taxon>
        <taxon>Comamonadaceae</taxon>
        <taxon>Ramlibacter</taxon>
    </lineage>
</organism>
<evidence type="ECO:0008006" key="4">
    <source>
        <dbReference type="Google" id="ProtNLM"/>
    </source>
</evidence>
<feature type="region of interest" description="Disordered" evidence="1">
    <location>
        <begin position="20"/>
        <end position="42"/>
    </location>
</feature>
<dbReference type="EMBL" id="JAEDAO010000001">
    <property type="protein sequence ID" value="MBK0391706.1"/>
    <property type="molecule type" value="Genomic_DNA"/>
</dbReference>